<proteinExistence type="predicted"/>
<protein>
    <submittedName>
        <fullName evidence="2">ABC-2 family transporter protein</fullName>
    </submittedName>
</protein>
<sequence>MGVLPWVAWYAFRRHTAYPLSSAAEAVTNTAFGFMRAWILVALWHERPALGGYDVADAITFSFLTQALIGPVQIFGGIDLTRRIRDGDVAIDLYRPVGLQGWWLADDLGRAAGTLLLRGGLPLAAGALVFGLRLPGPYGAAAFAVSLALAVVVGFGLRYLVALAVFWLHDDRGLSAVALVLSLFFSGMILPLVAFPGWLGEVARVLPWAALIQVPADVFLGKHGGADLAAALAFQAAWAAALLAAGRLLTTAARRRLVIHGG</sequence>
<accession>A0ABP7WVC6</accession>
<dbReference type="RefSeq" id="WP_344956604.1">
    <property type="nucleotide sequence ID" value="NZ_BAAAZG010000057.1"/>
</dbReference>
<reference evidence="3" key="1">
    <citation type="journal article" date="2019" name="Int. J. Syst. Evol. Microbiol.">
        <title>The Global Catalogue of Microorganisms (GCM) 10K type strain sequencing project: providing services to taxonomists for standard genome sequencing and annotation.</title>
        <authorList>
            <consortium name="The Broad Institute Genomics Platform"/>
            <consortium name="The Broad Institute Genome Sequencing Center for Infectious Disease"/>
            <person name="Wu L."/>
            <person name="Ma J."/>
        </authorList>
    </citation>
    <scope>NUCLEOTIDE SEQUENCE [LARGE SCALE GENOMIC DNA]</scope>
    <source>
        <strain evidence="3">JCM 16702</strain>
    </source>
</reference>
<organism evidence="2 3">
    <name type="scientific">Actinomadura miaoliensis</name>
    <dbReference type="NCBI Taxonomy" id="430685"/>
    <lineage>
        <taxon>Bacteria</taxon>
        <taxon>Bacillati</taxon>
        <taxon>Actinomycetota</taxon>
        <taxon>Actinomycetes</taxon>
        <taxon>Streptosporangiales</taxon>
        <taxon>Thermomonosporaceae</taxon>
        <taxon>Actinomadura</taxon>
    </lineage>
</organism>
<dbReference type="Pfam" id="PF06182">
    <property type="entry name" value="ABC2_membrane_6"/>
    <property type="match status" value="1"/>
</dbReference>
<dbReference type="Proteomes" id="UP001500683">
    <property type="component" value="Unassembled WGS sequence"/>
</dbReference>
<dbReference type="PANTHER" id="PTHR36832">
    <property type="entry name" value="SLR1174 PROTEIN-RELATED"/>
    <property type="match status" value="1"/>
</dbReference>
<evidence type="ECO:0000256" key="1">
    <source>
        <dbReference type="SAM" id="Phobius"/>
    </source>
</evidence>
<name>A0ABP7WVC6_9ACTN</name>
<feature type="transmembrane region" description="Helical" evidence="1">
    <location>
        <begin position="174"/>
        <end position="199"/>
    </location>
</feature>
<keyword evidence="1" id="KW-0812">Transmembrane</keyword>
<keyword evidence="1" id="KW-1133">Transmembrane helix</keyword>
<dbReference type="EMBL" id="BAAAZG010000057">
    <property type="protein sequence ID" value="GAA4097754.1"/>
    <property type="molecule type" value="Genomic_DNA"/>
</dbReference>
<dbReference type="PANTHER" id="PTHR36832:SF2">
    <property type="entry name" value="INTEGRAL MEMBRANE PROTEIN"/>
    <property type="match status" value="1"/>
</dbReference>
<dbReference type="InterPro" id="IPR010390">
    <property type="entry name" value="ABC-2_transporter-like"/>
</dbReference>
<keyword evidence="3" id="KW-1185">Reference proteome</keyword>
<gene>
    <name evidence="2" type="ORF">GCM10022214_72430</name>
</gene>
<feature type="transmembrane region" description="Helical" evidence="1">
    <location>
        <begin position="140"/>
        <end position="167"/>
    </location>
</feature>
<evidence type="ECO:0000313" key="2">
    <source>
        <dbReference type="EMBL" id="GAA4097754.1"/>
    </source>
</evidence>
<comment type="caution">
    <text evidence="2">The sequence shown here is derived from an EMBL/GenBank/DDBJ whole genome shotgun (WGS) entry which is preliminary data.</text>
</comment>
<evidence type="ECO:0000313" key="3">
    <source>
        <dbReference type="Proteomes" id="UP001500683"/>
    </source>
</evidence>
<feature type="transmembrane region" description="Helical" evidence="1">
    <location>
        <begin position="228"/>
        <end position="249"/>
    </location>
</feature>
<keyword evidence="1" id="KW-0472">Membrane</keyword>